<evidence type="ECO:0000256" key="5">
    <source>
        <dbReference type="ARBA" id="ARBA00023160"/>
    </source>
</evidence>
<evidence type="ECO:0000256" key="8">
    <source>
        <dbReference type="SAM" id="MobiDB-lite"/>
    </source>
</evidence>
<dbReference type="PANTHER" id="PTHR43416:SF38">
    <property type="entry name" value="BIOTIN CARBOXYL CARRIER PROTEIN OF ACETYL-COA CARBOXYLASE 1, CHLOROPLASTIC"/>
    <property type="match status" value="1"/>
</dbReference>
<evidence type="ECO:0000256" key="1">
    <source>
        <dbReference type="ARBA" id="ARBA00005194"/>
    </source>
</evidence>
<accession>A0ABD3LAM1</accession>
<gene>
    <name evidence="10" type="ORF">ACJRO7_009757</name>
</gene>
<keyword evidence="4 7" id="KW-0443">Lipid metabolism</keyword>
<evidence type="ECO:0000259" key="9">
    <source>
        <dbReference type="PROSITE" id="PS50968"/>
    </source>
</evidence>
<feature type="compositionally biased region" description="Pro residues" evidence="8">
    <location>
        <begin position="163"/>
        <end position="173"/>
    </location>
</feature>
<proteinExistence type="predicted"/>
<dbReference type="PANTHER" id="PTHR43416">
    <property type="entry name" value="DIHYDROLIPOYLLYSINE-RESIDUE SUCCINYLTRANSFERASE COMPONENT OF 2-OXOGLUTARATE DEHYDROGENASE COMPLEX, MITOCHONDRIAL-RELATED"/>
    <property type="match status" value="1"/>
</dbReference>
<dbReference type="InterPro" id="IPR001249">
    <property type="entry name" value="AcCoA_biotinCC"/>
</dbReference>
<dbReference type="Proteomes" id="UP001634007">
    <property type="component" value="Unassembled WGS sequence"/>
</dbReference>
<dbReference type="AlphaFoldDB" id="A0ABD3LAM1"/>
<feature type="domain" description="Lipoyl-binding" evidence="9">
    <location>
        <begin position="198"/>
        <end position="274"/>
    </location>
</feature>
<evidence type="ECO:0000313" key="10">
    <source>
        <dbReference type="EMBL" id="KAL3748573.1"/>
    </source>
</evidence>
<dbReference type="SUPFAM" id="SSF51230">
    <property type="entry name" value="Single hybrid motif"/>
    <property type="match status" value="1"/>
</dbReference>
<keyword evidence="2 7" id="KW-0444">Lipid biosynthesis</keyword>
<comment type="function">
    <text evidence="7">This protein is a component of the acetyl coenzyme A carboxylase complex; first, biotin carboxylase catalyzes the carboxylation of the carrier protein and then the transcarboxylase transfers the carboxyl group to form malonyl-CoA.</text>
</comment>
<dbReference type="EMBL" id="JBJKBG010000002">
    <property type="protein sequence ID" value="KAL3748573.1"/>
    <property type="molecule type" value="Genomic_DNA"/>
</dbReference>
<dbReference type="CDD" id="cd06850">
    <property type="entry name" value="biotinyl_domain"/>
    <property type="match status" value="1"/>
</dbReference>
<dbReference type="InterPro" id="IPR000089">
    <property type="entry name" value="Biotin_lipoyl"/>
</dbReference>
<evidence type="ECO:0000256" key="4">
    <source>
        <dbReference type="ARBA" id="ARBA00023098"/>
    </source>
</evidence>
<evidence type="ECO:0000313" key="11">
    <source>
        <dbReference type="Proteomes" id="UP001634007"/>
    </source>
</evidence>
<evidence type="ECO:0000256" key="6">
    <source>
        <dbReference type="ARBA" id="ARBA00023267"/>
    </source>
</evidence>
<dbReference type="InterPro" id="IPR050537">
    <property type="entry name" value="2-oxoacid_dehydrogenase"/>
</dbReference>
<evidence type="ECO:0000256" key="2">
    <source>
        <dbReference type="ARBA" id="ARBA00022516"/>
    </source>
</evidence>
<dbReference type="PRINTS" id="PR01071">
    <property type="entry name" value="ACOABIOTINCC"/>
</dbReference>
<dbReference type="NCBIfam" id="TIGR00531">
    <property type="entry name" value="BCCP"/>
    <property type="match status" value="1"/>
</dbReference>
<dbReference type="PROSITE" id="PS00188">
    <property type="entry name" value="BIOTIN"/>
    <property type="match status" value="1"/>
</dbReference>
<organism evidence="10 11">
    <name type="scientific">Eucalyptus globulus</name>
    <name type="common">Tasmanian blue gum</name>
    <dbReference type="NCBI Taxonomy" id="34317"/>
    <lineage>
        <taxon>Eukaryota</taxon>
        <taxon>Viridiplantae</taxon>
        <taxon>Streptophyta</taxon>
        <taxon>Embryophyta</taxon>
        <taxon>Tracheophyta</taxon>
        <taxon>Spermatophyta</taxon>
        <taxon>Magnoliopsida</taxon>
        <taxon>eudicotyledons</taxon>
        <taxon>Gunneridae</taxon>
        <taxon>Pentapetalae</taxon>
        <taxon>rosids</taxon>
        <taxon>malvids</taxon>
        <taxon>Myrtales</taxon>
        <taxon>Myrtaceae</taxon>
        <taxon>Myrtoideae</taxon>
        <taxon>Eucalypteae</taxon>
        <taxon>Eucalyptus</taxon>
    </lineage>
</organism>
<dbReference type="InterPro" id="IPR001882">
    <property type="entry name" value="Biotin_BS"/>
</dbReference>
<dbReference type="Pfam" id="PF00364">
    <property type="entry name" value="Biotin_lipoyl"/>
    <property type="match status" value="1"/>
</dbReference>
<keyword evidence="11" id="KW-1185">Reference proteome</keyword>
<comment type="pathway">
    <text evidence="1 7">Lipid metabolism; fatty acid biosynthesis.</text>
</comment>
<dbReference type="PROSITE" id="PS50968">
    <property type="entry name" value="BIOTINYL_LIPOYL"/>
    <property type="match status" value="1"/>
</dbReference>
<feature type="region of interest" description="Disordered" evidence="8">
    <location>
        <begin position="163"/>
        <end position="198"/>
    </location>
</feature>
<dbReference type="GO" id="GO:0009507">
    <property type="term" value="C:chloroplast"/>
    <property type="evidence" value="ECO:0007669"/>
    <property type="project" value="UniProtKB-SubCell"/>
</dbReference>
<keyword evidence="5 7" id="KW-0275">Fatty acid biosynthesis</keyword>
<keyword evidence="6 7" id="KW-0092">Biotin</keyword>
<dbReference type="Gene3D" id="2.40.50.100">
    <property type="match status" value="1"/>
</dbReference>
<evidence type="ECO:0000256" key="3">
    <source>
        <dbReference type="ARBA" id="ARBA00022832"/>
    </source>
</evidence>
<keyword evidence="7" id="KW-0934">Plastid</keyword>
<dbReference type="GO" id="GO:0016421">
    <property type="term" value="F:CoA carboxylase activity"/>
    <property type="evidence" value="ECO:0007669"/>
    <property type="project" value="UniProtKB-ARBA"/>
</dbReference>
<sequence>MASFSIPCPTSSASLASRHRGRLRSASASASKLVHGFFGVSPPGARSNLQFVQQLSSYSSRCRCRSRVPRANALSNTGSVVGAEADGDAAKEEPRLPDAPSISAFMNQVADLVELVDSRDIVELQLKQADCEVTIRKKDALQQPPAAAPVYMGPPPSPQHLFPPQPPAAPVLPPAASKPVPSTPTPAAPAVKPSTPSHPPLKCPMAGTFYRSPAPGAPPFVKVGDKVQKGQVVCIIEAMKLMNEIEADQSGTVVEILVEDAKPVSLDTPLFIIAP</sequence>
<keyword evidence="3 7" id="KW-0276">Fatty acid metabolism</keyword>
<protein>
    <recommendedName>
        <fullName evidence="7">Biotin carboxyl carrier protein of acetyl-CoA carboxylase</fullName>
    </recommendedName>
</protein>
<name>A0ABD3LAM1_EUCGL</name>
<dbReference type="InterPro" id="IPR011053">
    <property type="entry name" value="Single_hybrid_motif"/>
</dbReference>
<evidence type="ECO:0000256" key="7">
    <source>
        <dbReference type="RuleBase" id="RU364072"/>
    </source>
</evidence>
<dbReference type="GO" id="GO:0006633">
    <property type="term" value="P:fatty acid biosynthetic process"/>
    <property type="evidence" value="ECO:0007669"/>
    <property type="project" value="UniProtKB-KW"/>
</dbReference>
<keyword evidence="7" id="KW-0150">Chloroplast</keyword>
<comment type="subcellular location">
    <subcellularLocation>
        <location evidence="7">Plastid</location>
        <location evidence="7">Chloroplast</location>
    </subcellularLocation>
</comment>
<dbReference type="FunFam" id="2.40.50.100:FF:000003">
    <property type="entry name" value="Acetyl-CoA carboxylase biotin carboxyl carrier protein"/>
    <property type="match status" value="1"/>
</dbReference>
<reference evidence="10 11" key="1">
    <citation type="submission" date="2024-11" db="EMBL/GenBank/DDBJ databases">
        <title>Chromosome-level genome assembly of Eucalyptus globulus Labill. provides insights into its genome evolution.</title>
        <authorList>
            <person name="Li X."/>
        </authorList>
    </citation>
    <scope>NUCLEOTIDE SEQUENCE [LARGE SCALE GENOMIC DNA]</scope>
    <source>
        <strain evidence="10">CL2024</strain>
        <tissue evidence="10">Fresh tender leaves</tissue>
    </source>
</reference>
<comment type="caution">
    <text evidence="10">The sequence shown here is derived from an EMBL/GenBank/DDBJ whole genome shotgun (WGS) entry which is preliminary data.</text>
</comment>